<protein>
    <recommendedName>
        <fullName evidence="1">DUF6472 domain-containing protein</fullName>
    </recommendedName>
</protein>
<evidence type="ECO:0000313" key="3">
    <source>
        <dbReference type="Proteomes" id="UP000574276"/>
    </source>
</evidence>
<keyword evidence="3" id="KW-1185">Reference proteome</keyword>
<name>A0A839K5K3_9FIRM</name>
<gene>
    <name evidence="2" type="ORF">H0486_17175</name>
</gene>
<accession>A0A839K5K3</accession>
<proteinExistence type="predicted"/>
<reference evidence="2 3" key="1">
    <citation type="submission" date="2020-07" db="EMBL/GenBank/DDBJ databases">
        <title>Characterization and genome sequencing of isolate MD1, a novel member within the family Lachnospiraceae.</title>
        <authorList>
            <person name="Rettenmaier R."/>
            <person name="Di Bello L."/>
            <person name="Zinser C."/>
            <person name="Scheitz K."/>
            <person name="Liebl W."/>
            <person name="Zverlov V."/>
        </authorList>
    </citation>
    <scope>NUCLEOTIDE SEQUENCE [LARGE SCALE GENOMIC DNA]</scope>
    <source>
        <strain evidence="2 3">MD1</strain>
    </source>
</reference>
<dbReference type="Proteomes" id="UP000574276">
    <property type="component" value="Unassembled WGS sequence"/>
</dbReference>
<dbReference type="Pfam" id="PF20076">
    <property type="entry name" value="DUF6472"/>
    <property type="match status" value="1"/>
</dbReference>
<comment type="caution">
    <text evidence="2">The sequence shown here is derived from an EMBL/GenBank/DDBJ whole genome shotgun (WGS) entry which is preliminary data.</text>
</comment>
<organism evidence="2 3">
    <name type="scientific">Variimorphobacter saccharofermentans</name>
    <dbReference type="NCBI Taxonomy" id="2755051"/>
    <lineage>
        <taxon>Bacteria</taxon>
        <taxon>Bacillati</taxon>
        <taxon>Bacillota</taxon>
        <taxon>Clostridia</taxon>
        <taxon>Lachnospirales</taxon>
        <taxon>Lachnospiraceae</taxon>
        <taxon>Variimorphobacter</taxon>
    </lineage>
</organism>
<evidence type="ECO:0000259" key="1">
    <source>
        <dbReference type="Pfam" id="PF20076"/>
    </source>
</evidence>
<sequence length="59" mass="7239">MAGNSCDNCMNYMYDEEYDCYVCQVYLDEDEMSRFLSNTMDHCPHYQLQDEYRIVRKQM</sequence>
<dbReference type="EMBL" id="JACEGA010000001">
    <property type="protein sequence ID" value="MBB2184607.1"/>
    <property type="molecule type" value="Genomic_DNA"/>
</dbReference>
<feature type="domain" description="DUF6472" evidence="1">
    <location>
        <begin position="4"/>
        <end position="59"/>
    </location>
</feature>
<dbReference type="AlphaFoldDB" id="A0A839K5K3"/>
<dbReference type="RefSeq" id="WP_228354167.1">
    <property type="nucleotide sequence ID" value="NZ_JACEGA010000001.1"/>
</dbReference>
<dbReference type="InterPro" id="IPR045525">
    <property type="entry name" value="DUF6472"/>
</dbReference>
<evidence type="ECO:0000313" key="2">
    <source>
        <dbReference type="EMBL" id="MBB2184607.1"/>
    </source>
</evidence>